<dbReference type="EMBL" id="CP000909">
    <property type="protein sequence ID" value="ABY35166.1"/>
    <property type="molecule type" value="Genomic_DNA"/>
</dbReference>
<evidence type="ECO:0000256" key="4">
    <source>
        <dbReference type="ARBA" id="ARBA00022989"/>
    </source>
</evidence>
<dbReference type="InterPro" id="IPR000620">
    <property type="entry name" value="EamA_dom"/>
</dbReference>
<feature type="transmembrane region" description="Helical" evidence="6">
    <location>
        <begin position="156"/>
        <end position="177"/>
    </location>
</feature>
<reference evidence="9" key="1">
    <citation type="journal article" date="2011" name="BMC Genomics">
        <title>Complete genome sequence of the filamentous anoxygenic phototrophic bacterium Chloroflexus aurantiacus.</title>
        <authorList>
            <person name="Tang K.H."/>
            <person name="Barry K."/>
            <person name="Chertkov O."/>
            <person name="Dalin E."/>
            <person name="Han C.S."/>
            <person name="Hauser L.J."/>
            <person name="Honchak B.M."/>
            <person name="Karbach L.E."/>
            <person name="Land M.L."/>
            <person name="Lapidus A."/>
            <person name="Larimer F.W."/>
            <person name="Mikhailova N."/>
            <person name="Pitluck S."/>
            <person name="Pierson B.K."/>
            <person name="Blankenship R.E."/>
        </authorList>
    </citation>
    <scope>NUCLEOTIDE SEQUENCE [LARGE SCALE GENOMIC DNA]</scope>
    <source>
        <strain evidence="9">ATCC 29366 / DSM 635 / J-10-fl</strain>
    </source>
</reference>
<feature type="transmembrane region" description="Helical" evidence="6">
    <location>
        <begin position="99"/>
        <end position="118"/>
    </location>
</feature>
<comment type="similarity">
    <text evidence="2">Belongs to the EamA transporter family.</text>
</comment>
<feature type="transmembrane region" description="Helical" evidence="6">
    <location>
        <begin position="254"/>
        <end position="270"/>
    </location>
</feature>
<evidence type="ECO:0000256" key="3">
    <source>
        <dbReference type="ARBA" id="ARBA00022692"/>
    </source>
</evidence>
<sequence length="307" mass="32706">MKSQTTTSLLANVAPLLFVLLWSTGFIGARYGLPHIEPFTFLSIRFVLVLILLGALTIMFRQPWLRQPVAYGHSAIVGVLLHSGYLGGVFFAIDGGMPAGLTALIVSLQPVLTALFSQWTLGEQITARQWLGLALGLVGVTAVVGDKLLFTDTPVVTPITLAGAIVALLSTTAGTLYQKRFGVGLPLLSGTWAQYLGALALTAPLALLFETHEIEWRPELIGSLLWLTLVLSIGAILLLMVLIRARSAARVSSLFYLVPPATAVEAWLLFGERLGLLAIIGLVVASIGVALVVVTPPSKAKSGRHRV</sequence>
<evidence type="ECO:0000256" key="6">
    <source>
        <dbReference type="SAM" id="Phobius"/>
    </source>
</evidence>
<evidence type="ECO:0000256" key="2">
    <source>
        <dbReference type="ARBA" id="ARBA00007362"/>
    </source>
</evidence>
<dbReference type="RefSeq" id="WP_012257820.1">
    <property type="nucleotide sequence ID" value="NC_010175.1"/>
</dbReference>
<name>A9WE07_CHLAA</name>
<dbReference type="AlphaFoldDB" id="A9WE07"/>
<feature type="transmembrane region" description="Helical" evidence="6">
    <location>
        <begin position="9"/>
        <end position="33"/>
    </location>
</feature>
<proteinExistence type="inferred from homology"/>
<organism evidence="8 9">
    <name type="scientific">Chloroflexus aurantiacus (strain ATCC 29366 / DSM 635 / J-10-fl)</name>
    <dbReference type="NCBI Taxonomy" id="324602"/>
    <lineage>
        <taxon>Bacteria</taxon>
        <taxon>Bacillati</taxon>
        <taxon>Chloroflexota</taxon>
        <taxon>Chloroflexia</taxon>
        <taxon>Chloroflexales</taxon>
        <taxon>Chloroflexineae</taxon>
        <taxon>Chloroflexaceae</taxon>
        <taxon>Chloroflexus</taxon>
    </lineage>
</organism>
<keyword evidence="4 6" id="KW-1133">Transmembrane helix</keyword>
<feature type="transmembrane region" description="Helical" evidence="6">
    <location>
        <begin position="70"/>
        <end position="93"/>
    </location>
</feature>
<feature type="transmembrane region" description="Helical" evidence="6">
    <location>
        <begin position="276"/>
        <end position="296"/>
    </location>
</feature>
<dbReference type="Pfam" id="PF00892">
    <property type="entry name" value="EamA"/>
    <property type="match status" value="2"/>
</dbReference>
<dbReference type="PANTHER" id="PTHR32322">
    <property type="entry name" value="INNER MEMBRANE TRANSPORTER"/>
    <property type="match status" value="1"/>
</dbReference>
<feature type="transmembrane region" description="Helical" evidence="6">
    <location>
        <begin position="221"/>
        <end position="242"/>
    </location>
</feature>
<evidence type="ECO:0000259" key="7">
    <source>
        <dbReference type="Pfam" id="PF00892"/>
    </source>
</evidence>
<keyword evidence="9" id="KW-1185">Reference proteome</keyword>
<evidence type="ECO:0000256" key="1">
    <source>
        <dbReference type="ARBA" id="ARBA00004141"/>
    </source>
</evidence>
<feature type="transmembrane region" description="Helical" evidence="6">
    <location>
        <begin position="39"/>
        <end position="58"/>
    </location>
</feature>
<dbReference type="InParanoid" id="A9WE07"/>
<feature type="domain" description="EamA" evidence="7">
    <location>
        <begin position="16"/>
        <end position="143"/>
    </location>
</feature>
<feature type="domain" description="EamA" evidence="7">
    <location>
        <begin position="163"/>
        <end position="293"/>
    </location>
</feature>
<dbReference type="InterPro" id="IPR037185">
    <property type="entry name" value="EmrE-like"/>
</dbReference>
<evidence type="ECO:0000313" key="9">
    <source>
        <dbReference type="Proteomes" id="UP000002008"/>
    </source>
</evidence>
<gene>
    <name evidence="8" type="ordered locus">Caur_1951</name>
</gene>
<dbReference type="STRING" id="324602.Caur_1951"/>
<dbReference type="GO" id="GO:0016020">
    <property type="term" value="C:membrane"/>
    <property type="evidence" value="ECO:0007669"/>
    <property type="project" value="UniProtKB-SubCell"/>
</dbReference>
<dbReference type="PATRIC" id="fig|324602.8.peg.2220"/>
<evidence type="ECO:0000313" key="8">
    <source>
        <dbReference type="EMBL" id="ABY35166.1"/>
    </source>
</evidence>
<feature type="transmembrane region" description="Helical" evidence="6">
    <location>
        <begin position="130"/>
        <end position="150"/>
    </location>
</feature>
<dbReference type="InterPro" id="IPR050638">
    <property type="entry name" value="AA-Vitamin_Transporters"/>
</dbReference>
<feature type="transmembrane region" description="Helical" evidence="6">
    <location>
        <begin position="189"/>
        <end position="209"/>
    </location>
</feature>
<dbReference type="eggNOG" id="COG0697">
    <property type="taxonomic scope" value="Bacteria"/>
</dbReference>
<keyword evidence="5 6" id="KW-0472">Membrane</keyword>
<dbReference type="HOGENOM" id="CLU_033863_10_0_0"/>
<dbReference type="SUPFAM" id="SSF103481">
    <property type="entry name" value="Multidrug resistance efflux transporter EmrE"/>
    <property type="match status" value="2"/>
</dbReference>
<accession>A9WE07</accession>
<dbReference type="Proteomes" id="UP000002008">
    <property type="component" value="Chromosome"/>
</dbReference>
<dbReference type="EnsemblBacteria" id="ABY35166">
    <property type="protein sequence ID" value="ABY35166"/>
    <property type="gene ID" value="Caur_1951"/>
</dbReference>
<protein>
    <recommendedName>
        <fullName evidence="7">EamA domain-containing protein</fullName>
    </recommendedName>
</protein>
<dbReference type="PANTHER" id="PTHR32322:SF2">
    <property type="entry name" value="EAMA DOMAIN-CONTAINING PROTEIN"/>
    <property type="match status" value="1"/>
</dbReference>
<dbReference type="KEGG" id="cau:Caur_1951"/>
<keyword evidence="3 6" id="KW-0812">Transmembrane</keyword>
<comment type="subcellular location">
    <subcellularLocation>
        <location evidence="1">Membrane</location>
        <topology evidence="1">Multi-pass membrane protein</topology>
    </subcellularLocation>
</comment>
<evidence type="ECO:0000256" key="5">
    <source>
        <dbReference type="ARBA" id="ARBA00023136"/>
    </source>
</evidence>